<dbReference type="EMBL" id="JAFNEN010000460">
    <property type="protein sequence ID" value="KAG8182542.1"/>
    <property type="molecule type" value="Genomic_DNA"/>
</dbReference>
<gene>
    <name evidence="1" type="ORF">JTE90_002076</name>
</gene>
<dbReference type="Proteomes" id="UP000827092">
    <property type="component" value="Unassembled WGS sequence"/>
</dbReference>
<proteinExistence type="predicted"/>
<reference evidence="1 2" key="1">
    <citation type="journal article" date="2022" name="Nat. Ecol. Evol.">
        <title>A masculinizing supergene underlies an exaggerated male reproductive morph in a spider.</title>
        <authorList>
            <person name="Hendrickx F."/>
            <person name="De Corte Z."/>
            <person name="Sonet G."/>
            <person name="Van Belleghem S.M."/>
            <person name="Kostlbacher S."/>
            <person name="Vangestel C."/>
        </authorList>
    </citation>
    <scope>NUCLEOTIDE SEQUENCE [LARGE SCALE GENOMIC DNA]</scope>
    <source>
        <strain evidence="1">W744_W776</strain>
    </source>
</reference>
<evidence type="ECO:0000313" key="2">
    <source>
        <dbReference type="Proteomes" id="UP000827092"/>
    </source>
</evidence>
<dbReference type="AlphaFoldDB" id="A0AAV6UDU0"/>
<keyword evidence="2" id="KW-1185">Reference proteome</keyword>
<name>A0AAV6UDU0_9ARAC</name>
<evidence type="ECO:0000313" key="1">
    <source>
        <dbReference type="EMBL" id="KAG8182542.1"/>
    </source>
</evidence>
<accession>A0AAV6UDU0</accession>
<organism evidence="1 2">
    <name type="scientific">Oedothorax gibbosus</name>
    <dbReference type="NCBI Taxonomy" id="931172"/>
    <lineage>
        <taxon>Eukaryota</taxon>
        <taxon>Metazoa</taxon>
        <taxon>Ecdysozoa</taxon>
        <taxon>Arthropoda</taxon>
        <taxon>Chelicerata</taxon>
        <taxon>Arachnida</taxon>
        <taxon>Araneae</taxon>
        <taxon>Araneomorphae</taxon>
        <taxon>Entelegynae</taxon>
        <taxon>Araneoidea</taxon>
        <taxon>Linyphiidae</taxon>
        <taxon>Erigoninae</taxon>
        <taxon>Oedothorax</taxon>
    </lineage>
</organism>
<comment type="caution">
    <text evidence="1">The sequence shown here is derived from an EMBL/GenBank/DDBJ whole genome shotgun (WGS) entry which is preliminary data.</text>
</comment>
<protein>
    <submittedName>
        <fullName evidence="1">Uncharacterized protein</fullName>
    </submittedName>
</protein>
<sequence length="80" mass="9193">MFARHSLRGHKRILNPSHLMVPQRIKTPLQQVCSPPKKLRYFFPNDTSFQTRSNLVRNSSPKWPSHLGESRTLPVATISA</sequence>